<organism evidence="4 5">
    <name type="scientific">Actinomadura meridiana</name>
    <dbReference type="NCBI Taxonomy" id="559626"/>
    <lineage>
        <taxon>Bacteria</taxon>
        <taxon>Bacillati</taxon>
        <taxon>Actinomycetota</taxon>
        <taxon>Actinomycetes</taxon>
        <taxon>Streptosporangiales</taxon>
        <taxon>Thermomonosporaceae</taxon>
        <taxon>Actinomadura</taxon>
    </lineage>
</organism>
<keyword evidence="1 2" id="KW-0808">Transferase</keyword>
<comment type="caution">
    <text evidence="4">The sequence shown here is derived from an EMBL/GenBank/DDBJ whole genome shotgun (WGS) entry which is preliminary data.</text>
</comment>
<gene>
    <name evidence="4" type="ORF">GCM10022254_49070</name>
</gene>
<feature type="transmembrane region" description="Helical" evidence="3">
    <location>
        <begin position="46"/>
        <end position="67"/>
    </location>
</feature>
<sequence>MTRPVTAPRPVGISWRPGAPRFGRSAELAVAGGVQAVLLAVIRPGLAGLAVGVLYAVAAWAILSAAFRRRRAFRPADHVTLTRVVLTGGVTALVAEHLLGGGHTWTLVVVASTALVLDGVDGRVARRTGTVSRLGARFDMEVDAVLVLVLSVDVAWSMGPWVLAIGAMRYVFGAAARVAPWLRADLRPSLARKGVAVVQGVTLVAAASGVVPYAGALVAVALALLVWSFGRDVIWLFTQRTREGSTDGARRPRVLDPVAR</sequence>
<feature type="transmembrane region" description="Helical" evidence="3">
    <location>
        <begin position="145"/>
        <end position="172"/>
    </location>
</feature>
<evidence type="ECO:0000313" key="4">
    <source>
        <dbReference type="EMBL" id="GAA4237323.1"/>
    </source>
</evidence>
<dbReference type="InterPro" id="IPR048254">
    <property type="entry name" value="CDP_ALCOHOL_P_TRANSF_CS"/>
</dbReference>
<reference evidence="5" key="1">
    <citation type="journal article" date="2019" name="Int. J. Syst. Evol. Microbiol.">
        <title>The Global Catalogue of Microorganisms (GCM) 10K type strain sequencing project: providing services to taxonomists for standard genome sequencing and annotation.</title>
        <authorList>
            <consortium name="The Broad Institute Genomics Platform"/>
            <consortium name="The Broad Institute Genome Sequencing Center for Infectious Disease"/>
            <person name="Wu L."/>
            <person name="Ma J."/>
        </authorList>
    </citation>
    <scope>NUCLEOTIDE SEQUENCE [LARGE SCALE GENOMIC DNA]</scope>
    <source>
        <strain evidence="5">JCM 17440</strain>
    </source>
</reference>
<evidence type="ECO:0000313" key="5">
    <source>
        <dbReference type="Proteomes" id="UP001501710"/>
    </source>
</evidence>
<keyword evidence="5" id="KW-1185">Reference proteome</keyword>
<dbReference type="InterPro" id="IPR000462">
    <property type="entry name" value="CDP-OH_P_trans"/>
</dbReference>
<dbReference type="EMBL" id="BAABAS010000018">
    <property type="protein sequence ID" value="GAA4237323.1"/>
    <property type="molecule type" value="Genomic_DNA"/>
</dbReference>
<comment type="similarity">
    <text evidence="2">Belongs to the CDP-alcohol phosphatidyltransferase class-I family.</text>
</comment>
<protein>
    <submittedName>
        <fullName evidence="4">CDP-alcohol phosphatidyltransferase family protein</fullName>
    </submittedName>
</protein>
<dbReference type="Proteomes" id="UP001501710">
    <property type="component" value="Unassembled WGS sequence"/>
</dbReference>
<evidence type="ECO:0000256" key="2">
    <source>
        <dbReference type="RuleBase" id="RU003750"/>
    </source>
</evidence>
<evidence type="ECO:0000256" key="3">
    <source>
        <dbReference type="SAM" id="Phobius"/>
    </source>
</evidence>
<accession>A0ABP8CBW9</accession>
<proteinExistence type="inferred from homology"/>
<name>A0ABP8CBW9_9ACTN</name>
<dbReference type="PROSITE" id="PS00379">
    <property type="entry name" value="CDP_ALCOHOL_P_TRANSF"/>
    <property type="match status" value="1"/>
</dbReference>
<dbReference type="RefSeq" id="WP_344900542.1">
    <property type="nucleotide sequence ID" value="NZ_BAABAS010000018.1"/>
</dbReference>
<feature type="transmembrane region" description="Helical" evidence="3">
    <location>
        <begin position="210"/>
        <end position="230"/>
    </location>
</feature>
<evidence type="ECO:0000256" key="1">
    <source>
        <dbReference type="ARBA" id="ARBA00022679"/>
    </source>
</evidence>
<keyword evidence="3" id="KW-0812">Transmembrane</keyword>
<dbReference type="Gene3D" id="1.20.120.1760">
    <property type="match status" value="1"/>
</dbReference>
<keyword evidence="3" id="KW-1133">Transmembrane helix</keyword>
<keyword evidence="3" id="KW-0472">Membrane</keyword>
<dbReference type="Pfam" id="PF01066">
    <property type="entry name" value="CDP-OH_P_transf"/>
    <property type="match status" value="1"/>
</dbReference>
<dbReference type="InterPro" id="IPR043130">
    <property type="entry name" value="CDP-OH_PTrfase_TM_dom"/>
</dbReference>